<dbReference type="InterPro" id="IPR036291">
    <property type="entry name" value="NAD(P)-bd_dom_sf"/>
</dbReference>
<reference evidence="3" key="1">
    <citation type="journal article" date="2017" name="Int J Environ Stud">
        <title>Does the Miocene-Pliocene relict legume Oxytropis triphylla form nitrogen-fixing nodules with a combination of bacterial strains?</title>
        <authorList>
            <person name="Safronova V."/>
            <person name="Belimov A."/>
            <person name="Sazanova A."/>
            <person name="Kuznetsova I."/>
            <person name="Popova J."/>
            <person name="Andronov E."/>
            <person name="Verkhozina A."/>
            <person name="Tikhonovich I."/>
        </authorList>
    </citation>
    <scope>NUCLEOTIDE SEQUENCE [LARGE SCALE GENOMIC DNA]</scope>
    <source>
        <strain evidence="3">Tri-38</strain>
    </source>
</reference>
<dbReference type="Pfam" id="PF13460">
    <property type="entry name" value="NAD_binding_10"/>
    <property type="match status" value="1"/>
</dbReference>
<dbReference type="Proteomes" id="UP000232163">
    <property type="component" value="Unassembled WGS sequence"/>
</dbReference>
<dbReference type="PANTHER" id="PTHR43162:SF1">
    <property type="entry name" value="PRESTALK A DIFFERENTIATION PROTEIN A"/>
    <property type="match status" value="1"/>
</dbReference>
<dbReference type="OrthoDB" id="109735at2"/>
<dbReference type="PANTHER" id="PTHR43162">
    <property type="match status" value="1"/>
</dbReference>
<sequence length="281" mass="30404">MTTFHASKFPVLIIGGTGKTGRRVAERLTAQGVPVRIGSRSASPAFDWENPESWATALEGVSAAYITYYPDLAVPGSADAIGNLARLAVRKGVTRLVLLSGRGEPEAQRAEQALRASGADWTIVRASWFMQNFSENMLLGPILAGEMALPVSSVREPFIHADDIADVVIAALTDDRHVGQLYEVTGPRMLTFAEATGEIAKASGRTIDYRTITPEEFMHGLEQEQVPADIAALVNELFTVVLDGRNEYLTDGVQKALGRKPRDFADYARETAATGIWEGAK</sequence>
<gene>
    <name evidence="2" type="ORF">B5P45_02175</name>
</gene>
<comment type="caution">
    <text evidence="2">The sequence shown here is derived from an EMBL/GenBank/DDBJ whole genome shotgun (WGS) entry which is preliminary data.</text>
</comment>
<evidence type="ECO:0000313" key="3">
    <source>
        <dbReference type="Proteomes" id="UP000232163"/>
    </source>
</evidence>
<dbReference type="EMBL" id="MZMT01000003">
    <property type="protein sequence ID" value="PIO46630.1"/>
    <property type="molecule type" value="Genomic_DNA"/>
</dbReference>
<feature type="domain" description="NAD(P)-binding" evidence="1">
    <location>
        <begin position="15"/>
        <end position="174"/>
    </location>
</feature>
<dbReference type="KEGG" id="pht:BLM14_09905"/>
<dbReference type="Gene3D" id="3.90.25.10">
    <property type="entry name" value="UDP-galactose 4-epimerase, domain 1"/>
    <property type="match status" value="1"/>
</dbReference>
<dbReference type="InterPro" id="IPR051604">
    <property type="entry name" value="Ergot_Alk_Oxidoreductase"/>
</dbReference>
<protein>
    <submittedName>
        <fullName evidence="2">NmrA family transcriptional regulator</fullName>
    </submittedName>
</protein>
<proteinExistence type="predicted"/>
<dbReference type="SUPFAM" id="SSF51735">
    <property type="entry name" value="NAD(P)-binding Rossmann-fold domains"/>
    <property type="match status" value="1"/>
</dbReference>
<dbReference type="AlphaFoldDB" id="A0A2N9W4G2"/>
<dbReference type="RefSeq" id="WP_099999226.1">
    <property type="nucleotide sequence ID" value="NZ_CP017940.1"/>
</dbReference>
<name>A0A2N9W4G2_9HYPH</name>
<evidence type="ECO:0000313" key="2">
    <source>
        <dbReference type="EMBL" id="PIO46630.1"/>
    </source>
</evidence>
<evidence type="ECO:0000259" key="1">
    <source>
        <dbReference type="Pfam" id="PF13460"/>
    </source>
</evidence>
<keyword evidence="3" id="KW-1185">Reference proteome</keyword>
<dbReference type="Gene3D" id="3.40.50.720">
    <property type="entry name" value="NAD(P)-binding Rossmann-like Domain"/>
    <property type="match status" value="1"/>
</dbReference>
<organism evidence="2 3">
    <name type="scientific">Phyllobacterium zundukense</name>
    <dbReference type="NCBI Taxonomy" id="1867719"/>
    <lineage>
        <taxon>Bacteria</taxon>
        <taxon>Pseudomonadati</taxon>
        <taxon>Pseudomonadota</taxon>
        <taxon>Alphaproteobacteria</taxon>
        <taxon>Hyphomicrobiales</taxon>
        <taxon>Phyllobacteriaceae</taxon>
        <taxon>Phyllobacterium</taxon>
    </lineage>
</organism>
<accession>A0A2N9W4G2</accession>
<dbReference type="InterPro" id="IPR016040">
    <property type="entry name" value="NAD(P)-bd_dom"/>
</dbReference>